<organism evidence="2 3">
    <name type="scientific">Streptomyces silvisoli</name>
    <dbReference type="NCBI Taxonomy" id="3034235"/>
    <lineage>
        <taxon>Bacteria</taxon>
        <taxon>Bacillati</taxon>
        <taxon>Actinomycetota</taxon>
        <taxon>Actinomycetes</taxon>
        <taxon>Kitasatosporales</taxon>
        <taxon>Streptomycetaceae</taxon>
        <taxon>Streptomyces</taxon>
    </lineage>
</organism>
<dbReference type="InterPro" id="IPR051260">
    <property type="entry name" value="Diverse_substr_monoxygenases"/>
</dbReference>
<dbReference type="RefSeq" id="WP_276097194.1">
    <property type="nucleotide sequence ID" value="NZ_JARJBC010000049.1"/>
</dbReference>
<dbReference type="Gene3D" id="3.20.20.30">
    <property type="entry name" value="Luciferase-like domain"/>
    <property type="match status" value="1"/>
</dbReference>
<dbReference type="SUPFAM" id="SSF51679">
    <property type="entry name" value="Bacterial luciferase-like"/>
    <property type="match status" value="1"/>
</dbReference>
<sequence>MTFGIHAIATDEAIHPAKLGPAVEERGFGALFLADHSHIPADSVTSYPLGGELPRQYYRTLDPFTALGMVAGVTENLLLGTGVALLVQRDPIQTAKEVASLDFLSNGRVIFGIGAGWNREEMRNHGTEPRTRGQLLDERMAAIIEIWTKDQAEFHGKHVDFDPVFAWPKPVQRPHPPVYVGGQSAKAIARAKRFGGWMPSATTDAGEVLEQMALIGPETPVIVNAVPPEPDIVAAYREAGAAGITFHLPNVPEAEALRVLDGLARLIG</sequence>
<evidence type="ECO:0000313" key="2">
    <source>
        <dbReference type="EMBL" id="MDF3294394.1"/>
    </source>
</evidence>
<dbReference type="PANTHER" id="PTHR30011">
    <property type="entry name" value="ALKANESULFONATE MONOOXYGENASE-RELATED"/>
    <property type="match status" value="1"/>
</dbReference>
<name>A0ABT5ZX35_9ACTN</name>
<dbReference type="InterPro" id="IPR019921">
    <property type="entry name" value="Lucif-like_OxRdtase_Rv2161c"/>
</dbReference>
<comment type="caution">
    <text evidence="2">The sequence shown here is derived from an EMBL/GenBank/DDBJ whole genome shotgun (WGS) entry which is preliminary data.</text>
</comment>
<protein>
    <submittedName>
        <fullName evidence="2">LLM class F420-dependent oxidoreductase</fullName>
    </submittedName>
</protein>
<evidence type="ECO:0000313" key="3">
    <source>
        <dbReference type="Proteomes" id="UP001216579"/>
    </source>
</evidence>
<evidence type="ECO:0000259" key="1">
    <source>
        <dbReference type="Pfam" id="PF00296"/>
    </source>
</evidence>
<dbReference type="EMBL" id="JARJBC010000049">
    <property type="protein sequence ID" value="MDF3294394.1"/>
    <property type="molecule type" value="Genomic_DNA"/>
</dbReference>
<dbReference type="InterPro" id="IPR036661">
    <property type="entry name" value="Luciferase-like_sf"/>
</dbReference>
<dbReference type="Proteomes" id="UP001216579">
    <property type="component" value="Unassembled WGS sequence"/>
</dbReference>
<feature type="domain" description="Luciferase-like" evidence="1">
    <location>
        <begin position="22"/>
        <end position="211"/>
    </location>
</feature>
<dbReference type="InterPro" id="IPR011251">
    <property type="entry name" value="Luciferase-like_dom"/>
</dbReference>
<accession>A0ABT5ZX35</accession>
<gene>
    <name evidence="2" type="ORF">P3G67_35445</name>
</gene>
<keyword evidence="3" id="KW-1185">Reference proteome</keyword>
<dbReference type="PANTHER" id="PTHR30011:SF32">
    <property type="entry name" value="CONSERVED PROTEIN"/>
    <property type="match status" value="1"/>
</dbReference>
<proteinExistence type="predicted"/>
<reference evidence="2 3" key="1">
    <citation type="submission" date="2023-03" db="EMBL/GenBank/DDBJ databases">
        <title>Draft genome sequence of Streptomyces sp. RB6PN23 isolated from peat swamp forest in Thailand.</title>
        <authorList>
            <person name="Klaysubun C."/>
            <person name="Duangmal K."/>
        </authorList>
    </citation>
    <scope>NUCLEOTIDE SEQUENCE [LARGE SCALE GENOMIC DNA]</scope>
    <source>
        <strain evidence="2 3">RB6PN23</strain>
    </source>
</reference>
<dbReference type="Pfam" id="PF00296">
    <property type="entry name" value="Bac_luciferase"/>
    <property type="match status" value="1"/>
</dbReference>
<dbReference type="NCBIfam" id="TIGR03619">
    <property type="entry name" value="F420_Rv2161c"/>
    <property type="match status" value="1"/>
</dbReference>